<dbReference type="Gene3D" id="3.40.1080.10">
    <property type="entry name" value="Glutaconate Coenzyme A-transferase"/>
    <property type="match status" value="1"/>
</dbReference>
<dbReference type="InterPro" id="IPR046433">
    <property type="entry name" value="ActCoA_hydro"/>
</dbReference>
<keyword evidence="3" id="KW-1185">Reference proteome</keyword>
<name>A0A1M7PN04_9ACTN</name>
<dbReference type="OrthoDB" id="9801795at2"/>
<feature type="domain" description="Acetyl-CoA hydrolase/transferase C-terminal" evidence="1">
    <location>
        <begin position="245"/>
        <end position="373"/>
    </location>
</feature>
<dbReference type="PANTHER" id="PTHR21432">
    <property type="entry name" value="ACETYL-COA HYDROLASE-RELATED"/>
    <property type="match status" value="1"/>
</dbReference>
<protein>
    <submittedName>
        <fullName evidence="2">Acyl-CoA hydrolase</fullName>
    </submittedName>
</protein>
<sequence>MTRLGRLLRPGMRVAIGDGLGAPRSASRELSVAAREVGDIRLLLGWVPVADPELDLTAFADVRTVMSGWGLRRPIEAGLVHAVPARLSAVPALLAGPLRPDVLLATVVPRSDGGYGFRSEVSWQPAAVDAGALVAGVVAPPFPRADAGPPLPSDRLVLVGESSDPPLTLATASPGPEHRAIAERVAGLLPPGARLQVGPGALGLAVLDAVRTPVRVESGLLPDAVVGLDRRGLLLAPPIATYLAGGAELFEWADGKPLLHRIEHTHDLGRLSSGDPFVAVNTALELDAQGQVNVEAVPGAAIGGIGGHPDYAAAATRSVGGLSIVAVSRRSAFVSALSGPVSTQGHDVDVVVTEDGVADLRGLDRVERAAAIAALR</sequence>
<dbReference type="SUPFAM" id="SSF100950">
    <property type="entry name" value="NagB/RpiA/CoA transferase-like"/>
    <property type="match status" value="2"/>
</dbReference>
<dbReference type="Proteomes" id="UP000184440">
    <property type="component" value="Unassembled WGS sequence"/>
</dbReference>
<proteinExistence type="predicted"/>
<dbReference type="Pfam" id="PF13336">
    <property type="entry name" value="AcetylCoA_hyd_C"/>
    <property type="match status" value="1"/>
</dbReference>
<dbReference type="AlphaFoldDB" id="A0A1M7PN04"/>
<dbReference type="GO" id="GO:0016787">
    <property type="term" value="F:hydrolase activity"/>
    <property type="evidence" value="ECO:0007669"/>
    <property type="project" value="UniProtKB-KW"/>
</dbReference>
<dbReference type="RefSeq" id="WP_073256634.1">
    <property type="nucleotide sequence ID" value="NZ_FRCS01000003.1"/>
</dbReference>
<dbReference type="Gene3D" id="3.30.750.70">
    <property type="entry name" value="4-hydroxybutyrate coenzyme like domains"/>
    <property type="match status" value="1"/>
</dbReference>
<evidence type="ECO:0000313" key="3">
    <source>
        <dbReference type="Proteomes" id="UP000184440"/>
    </source>
</evidence>
<dbReference type="PANTHER" id="PTHR21432:SF20">
    <property type="entry name" value="ACETYL-COA HYDROLASE"/>
    <property type="match status" value="1"/>
</dbReference>
<gene>
    <name evidence="2" type="ORF">SAMN05443668_103519</name>
</gene>
<dbReference type="GO" id="GO:0006083">
    <property type="term" value="P:acetate metabolic process"/>
    <property type="evidence" value="ECO:0007669"/>
    <property type="project" value="InterPro"/>
</dbReference>
<accession>A0A1M7PN04</accession>
<evidence type="ECO:0000259" key="1">
    <source>
        <dbReference type="Pfam" id="PF13336"/>
    </source>
</evidence>
<evidence type="ECO:0000313" key="2">
    <source>
        <dbReference type="EMBL" id="SHN18696.1"/>
    </source>
</evidence>
<organism evidence="2 3">
    <name type="scientific">Cryptosporangium aurantiacum</name>
    <dbReference type="NCBI Taxonomy" id="134849"/>
    <lineage>
        <taxon>Bacteria</taxon>
        <taxon>Bacillati</taxon>
        <taxon>Actinomycetota</taxon>
        <taxon>Actinomycetes</taxon>
        <taxon>Cryptosporangiales</taxon>
        <taxon>Cryptosporangiaceae</taxon>
        <taxon>Cryptosporangium</taxon>
    </lineage>
</organism>
<reference evidence="2 3" key="1">
    <citation type="submission" date="2016-11" db="EMBL/GenBank/DDBJ databases">
        <authorList>
            <person name="Jaros S."/>
            <person name="Januszkiewicz K."/>
            <person name="Wedrychowicz H."/>
        </authorList>
    </citation>
    <scope>NUCLEOTIDE SEQUENCE [LARGE SCALE GENOMIC DNA]</scope>
    <source>
        <strain evidence="2 3">DSM 46144</strain>
    </source>
</reference>
<dbReference type="GO" id="GO:0008775">
    <property type="term" value="F:acetate CoA-transferase activity"/>
    <property type="evidence" value="ECO:0007669"/>
    <property type="project" value="InterPro"/>
</dbReference>
<dbReference type="InterPro" id="IPR038460">
    <property type="entry name" value="AcetylCoA_hyd_C_sf"/>
</dbReference>
<dbReference type="InterPro" id="IPR026888">
    <property type="entry name" value="AcetylCoA_hyd_C"/>
</dbReference>
<keyword evidence="2" id="KW-0378">Hydrolase</keyword>
<dbReference type="InterPro" id="IPR037171">
    <property type="entry name" value="NagB/RpiA_transferase-like"/>
</dbReference>
<dbReference type="EMBL" id="FRCS01000003">
    <property type="protein sequence ID" value="SHN18696.1"/>
    <property type="molecule type" value="Genomic_DNA"/>
</dbReference>
<dbReference type="STRING" id="134849.SAMN05443668_103519"/>
<dbReference type="Gene3D" id="3.40.1080.20">
    <property type="entry name" value="Acetyl-CoA hydrolase/transferase C-terminal domain"/>
    <property type="match status" value="1"/>
</dbReference>